<keyword evidence="3" id="KW-1185">Reference proteome</keyword>
<accession>A0AAV7TSC5</accession>
<name>A0AAV7TSC5_PLEWA</name>
<evidence type="ECO:0000256" key="1">
    <source>
        <dbReference type="SAM" id="MobiDB-lite"/>
    </source>
</evidence>
<evidence type="ECO:0000313" key="3">
    <source>
        <dbReference type="Proteomes" id="UP001066276"/>
    </source>
</evidence>
<protein>
    <submittedName>
        <fullName evidence="2">Uncharacterized protein</fullName>
    </submittedName>
</protein>
<dbReference type="Proteomes" id="UP001066276">
    <property type="component" value="Chromosome 3_2"/>
</dbReference>
<gene>
    <name evidence="2" type="ORF">NDU88_004402</name>
</gene>
<feature type="region of interest" description="Disordered" evidence="1">
    <location>
        <begin position="27"/>
        <end position="51"/>
    </location>
</feature>
<organism evidence="2 3">
    <name type="scientific">Pleurodeles waltl</name>
    <name type="common">Iberian ribbed newt</name>
    <dbReference type="NCBI Taxonomy" id="8319"/>
    <lineage>
        <taxon>Eukaryota</taxon>
        <taxon>Metazoa</taxon>
        <taxon>Chordata</taxon>
        <taxon>Craniata</taxon>
        <taxon>Vertebrata</taxon>
        <taxon>Euteleostomi</taxon>
        <taxon>Amphibia</taxon>
        <taxon>Batrachia</taxon>
        <taxon>Caudata</taxon>
        <taxon>Salamandroidea</taxon>
        <taxon>Salamandridae</taxon>
        <taxon>Pleurodelinae</taxon>
        <taxon>Pleurodeles</taxon>
    </lineage>
</organism>
<reference evidence="2" key="1">
    <citation type="journal article" date="2022" name="bioRxiv">
        <title>Sequencing and chromosome-scale assembly of the giantPleurodeles waltlgenome.</title>
        <authorList>
            <person name="Brown T."/>
            <person name="Elewa A."/>
            <person name="Iarovenko S."/>
            <person name="Subramanian E."/>
            <person name="Araus A.J."/>
            <person name="Petzold A."/>
            <person name="Susuki M."/>
            <person name="Suzuki K.-i.T."/>
            <person name="Hayashi T."/>
            <person name="Toyoda A."/>
            <person name="Oliveira C."/>
            <person name="Osipova E."/>
            <person name="Leigh N.D."/>
            <person name="Simon A."/>
            <person name="Yun M.H."/>
        </authorList>
    </citation>
    <scope>NUCLEOTIDE SEQUENCE</scope>
    <source>
        <strain evidence="2">20211129_DDA</strain>
        <tissue evidence="2">Liver</tissue>
    </source>
</reference>
<sequence>MKPYLAARTDEQEVTLEQEIRVTKTEIGREAERKTDPRGLKRDPQSDSRWRRTIAATEVTAERSECSQAARHLCGLPTRDVSGLASVEKRTEAMGGYAVGCH</sequence>
<dbReference type="AlphaFoldDB" id="A0AAV7TSC5"/>
<proteinExistence type="predicted"/>
<feature type="compositionally biased region" description="Basic and acidic residues" evidence="1">
    <location>
        <begin position="27"/>
        <end position="50"/>
    </location>
</feature>
<comment type="caution">
    <text evidence="2">The sequence shown here is derived from an EMBL/GenBank/DDBJ whole genome shotgun (WGS) entry which is preliminary data.</text>
</comment>
<evidence type="ECO:0000313" key="2">
    <source>
        <dbReference type="EMBL" id="KAJ1179166.1"/>
    </source>
</evidence>
<dbReference type="EMBL" id="JANPWB010000006">
    <property type="protein sequence ID" value="KAJ1179166.1"/>
    <property type="molecule type" value="Genomic_DNA"/>
</dbReference>